<feature type="non-terminal residue" evidence="1">
    <location>
        <position position="1"/>
    </location>
</feature>
<reference evidence="1" key="1">
    <citation type="submission" date="2014-05" db="EMBL/GenBank/DDBJ databases">
        <authorList>
            <person name="Chronopoulou M."/>
        </authorList>
    </citation>
    <scope>NUCLEOTIDE SEQUENCE</scope>
    <source>
        <tissue evidence="1">Whole organism</tissue>
    </source>
</reference>
<organism evidence="1">
    <name type="scientific">Lepeophtheirus salmonis</name>
    <name type="common">Salmon louse</name>
    <name type="synonym">Caligus salmonis</name>
    <dbReference type="NCBI Taxonomy" id="72036"/>
    <lineage>
        <taxon>Eukaryota</taxon>
        <taxon>Metazoa</taxon>
        <taxon>Ecdysozoa</taxon>
        <taxon>Arthropoda</taxon>
        <taxon>Crustacea</taxon>
        <taxon>Multicrustacea</taxon>
        <taxon>Hexanauplia</taxon>
        <taxon>Copepoda</taxon>
        <taxon>Siphonostomatoida</taxon>
        <taxon>Caligidae</taxon>
        <taxon>Lepeophtheirus</taxon>
    </lineage>
</organism>
<accession>A0A0K2ULE9</accession>
<proteinExistence type="predicted"/>
<dbReference type="AlphaFoldDB" id="A0A0K2ULE9"/>
<name>A0A0K2ULE9_LEPSM</name>
<sequence>RNQLFNNHFLIKCLYPECNLKICHTQKFTLELLFRFEHIFARLLRYFWKRTPLAPSIIVLFH</sequence>
<dbReference type="EMBL" id="HACA01021145">
    <property type="protein sequence ID" value="CDW38506.1"/>
    <property type="molecule type" value="Transcribed_RNA"/>
</dbReference>
<evidence type="ECO:0000313" key="1">
    <source>
        <dbReference type="EMBL" id="CDW38506.1"/>
    </source>
</evidence>
<protein>
    <submittedName>
        <fullName evidence="1">Uncharacterized protein</fullName>
    </submittedName>
</protein>